<reference evidence="2" key="1">
    <citation type="submission" date="2019-04" db="EMBL/GenBank/DDBJ databases">
        <title>Genome assembly of Zosterops borbonicus 15179.</title>
        <authorList>
            <person name="Leroy T."/>
            <person name="Anselmetti Y."/>
            <person name="Tilak M.-K."/>
            <person name="Nabholz B."/>
        </authorList>
    </citation>
    <scope>NUCLEOTIDE SEQUENCE</scope>
    <source>
        <strain evidence="2">HGM_15179</strain>
        <tissue evidence="2">Muscle</tissue>
    </source>
</reference>
<protein>
    <submittedName>
        <fullName evidence="2">Uncharacterized protein</fullName>
    </submittedName>
</protein>
<feature type="compositionally biased region" description="Polar residues" evidence="1">
    <location>
        <begin position="13"/>
        <end position="22"/>
    </location>
</feature>
<feature type="non-terminal residue" evidence="2">
    <location>
        <position position="1"/>
    </location>
</feature>
<dbReference type="EMBL" id="SWJQ01000544">
    <property type="protein sequence ID" value="TRZ13072.1"/>
    <property type="molecule type" value="Genomic_DNA"/>
</dbReference>
<comment type="caution">
    <text evidence="2">The sequence shown here is derived from an EMBL/GenBank/DDBJ whole genome shotgun (WGS) entry which is preliminary data.</text>
</comment>
<dbReference type="Proteomes" id="UP000796761">
    <property type="component" value="Unassembled WGS sequence"/>
</dbReference>
<accession>A0A8K1G7L3</accession>
<evidence type="ECO:0000313" key="2">
    <source>
        <dbReference type="EMBL" id="TRZ13072.1"/>
    </source>
</evidence>
<feature type="non-terminal residue" evidence="2">
    <location>
        <position position="52"/>
    </location>
</feature>
<evidence type="ECO:0000256" key="1">
    <source>
        <dbReference type="SAM" id="MobiDB-lite"/>
    </source>
</evidence>
<evidence type="ECO:0000313" key="3">
    <source>
        <dbReference type="Proteomes" id="UP000796761"/>
    </source>
</evidence>
<proteinExistence type="predicted"/>
<gene>
    <name evidence="2" type="ORF">HGM15179_014037</name>
</gene>
<dbReference type="AlphaFoldDB" id="A0A8K1G7L3"/>
<keyword evidence="3" id="KW-1185">Reference proteome</keyword>
<name>A0A8K1G7L3_9PASS</name>
<sequence>FKFSLNKNDTRTCRSNNSSERLNQQEKEKSVVNKRNLGFFHSRYSVRKRKQH</sequence>
<feature type="region of interest" description="Disordered" evidence="1">
    <location>
        <begin position="1"/>
        <end position="30"/>
    </location>
</feature>
<organism evidence="2 3">
    <name type="scientific">Zosterops borbonicus</name>
    <dbReference type="NCBI Taxonomy" id="364589"/>
    <lineage>
        <taxon>Eukaryota</taxon>
        <taxon>Metazoa</taxon>
        <taxon>Chordata</taxon>
        <taxon>Craniata</taxon>
        <taxon>Vertebrata</taxon>
        <taxon>Euteleostomi</taxon>
        <taxon>Archelosauria</taxon>
        <taxon>Archosauria</taxon>
        <taxon>Dinosauria</taxon>
        <taxon>Saurischia</taxon>
        <taxon>Theropoda</taxon>
        <taxon>Coelurosauria</taxon>
        <taxon>Aves</taxon>
        <taxon>Neognathae</taxon>
        <taxon>Neoaves</taxon>
        <taxon>Telluraves</taxon>
        <taxon>Australaves</taxon>
        <taxon>Passeriformes</taxon>
        <taxon>Sylvioidea</taxon>
        <taxon>Zosteropidae</taxon>
        <taxon>Zosterops</taxon>
    </lineage>
</organism>